<sequence length="64" mass="7762">MEDSKTEYWQTQALEWHERYKEALKYELDHASFKEALERLASGRWTADRGRYIAQKALDTRRVQ</sequence>
<dbReference type="EMBL" id="LR797459">
    <property type="protein sequence ID" value="CAB4218621.1"/>
    <property type="molecule type" value="Genomic_DNA"/>
</dbReference>
<reference evidence="1" key="1">
    <citation type="submission" date="2020-05" db="EMBL/GenBank/DDBJ databases">
        <authorList>
            <person name="Chiriac C."/>
            <person name="Salcher M."/>
            <person name="Ghai R."/>
            <person name="Kavagutti S V."/>
        </authorList>
    </citation>
    <scope>NUCLEOTIDE SEQUENCE</scope>
</reference>
<dbReference type="EMBL" id="LR797412">
    <property type="protein sequence ID" value="CAB4214653.1"/>
    <property type="molecule type" value="Genomic_DNA"/>
</dbReference>
<evidence type="ECO:0000313" key="1">
    <source>
        <dbReference type="EMBL" id="CAB4214653.1"/>
    </source>
</evidence>
<evidence type="ECO:0000313" key="2">
    <source>
        <dbReference type="EMBL" id="CAB4218621.1"/>
    </source>
</evidence>
<accession>A0A6J5SJM3</accession>
<proteinExistence type="predicted"/>
<organism evidence="1">
    <name type="scientific">uncultured Caudovirales phage</name>
    <dbReference type="NCBI Taxonomy" id="2100421"/>
    <lineage>
        <taxon>Viruses</taxon>
        <taxon>Duplodnaviria</taxon>
        <taxon>Heunggongvirae</taxon>
        <taxon>Uroviricota</taxon>
        <taxon>Caudoviricetes</taxon>
        <taxon>Peduoviridae</taxon>
        <taxon>Maltschvirus</taxon>
        <taxon>Maltschvirus maltsch</taxon>
    </lineage>
</organism>
<name>A0A6J5SJM3_9CAUD</name>
<gene>
    <name evidence="1" type="ORF">UFOVP1459_57</name>
    <name evidence="2" type="ORF">UFOVP1609_31</name>
</gene>
<protein>
    <submittedName>
        <fullName evidence="1">Uncharacterized protein</fullName>
    </submittedName>
</protein>